<dbReference type="Proteomes" id="UP000346198">
    <property type="component" value="Unassembled WGS sequence"/>
</dbReference>
<keyword evidence="2" id="KW-0732">Signal</keyword>
<feature type="domain" description="Multidrug resistance protein MdtA-like barrel-sandwich hybrid" evidence="3">
    <location>
        <begin position="48"/>
        <end position="184"/>
    </location>
</feature>
<dbReference type="Gene3D" id="2.40.420.20">
    <property type="match status" value="1"/>
</dbReference>
<feature type="domain" description="YknX-like C-terminal permuted SH3-like" evidence="5">
    <location>
        <begin position="276"/>
        <end position="344"/>
    </location>
</feature>
<dbReference type="FunFam" id="2.40.30.170:FF:000010">
    <property type="entry name" value="Efflux RND transporter periplasmic adaptor subunit"/>
    <property type="match status" value="1"/>
</dbReference>
<evidence type="ECO:0000259" key="5">
    <source>
        <dbReference type="Pfam" id="PF25989"/>
    </source>
</evidence>
<organism evidence="6 7">
    <name type="scientific">Pontiella sulfatireligans</name>
    <dbReference type="NCBI Taxonomy" id="2750658"/>
    <lineage>
        <taxon>Bacteria</taxon>
        <taxon>Pseudomonadati</taxon>
        <taxon>Kiritimatiellota</taxon>
        <taxon>Kiritimatiellia</taxon>
        <taxon>Kiritimatiellales</taxon>
        <taxon>Pontiellaceae</taxon>
        <taxon>Pontiella</taxon>
    </lineage>
</organism>
<evidence type="ECO:0000259" key="4">
    <source>
        <dbReference type="Pfam" id="PF25954"/>
    </source>
</evidence>
<dbReference type="GO" id="GO:0015562">
    <property type="term" value="F:efflux transmembrane transporter activity"/>
    <property type="evidence" value="ECO:0007669"/>
    <property type="project" value="TreeGrafter"/>
</dbReference>
<dbReference type="SUPFAM" id="SSF111369">
    <property type="entry name" value="HlyD-like secretion proteins"/>
    <property type="match status" value="1"/>
</dbReference>
<sequence length="348" mass="36535">MEKTILTAAGILAGTLAYAAAPVELVPVQKKDLAVTTTQPVSIEAFHTASIGTRVTGYVKAVLVDIGSPVKAGQPMVAIDAPELVAAVNVLQAEIKDREAALAAAQSEQKRVKALADKGSITEKAAQEADLRLQQAAAAKSVSEAKLAEAEQMLAYSSIPAPFDGVVSIRSVDPGDLVAADSGAVLIEVAQLSSLRVVTYIPEREAVWLNNGDRVSLSFDAYPGQTFSAKISRSAGVLDSTTRRMRTEIDLDNAQGLLFPGMYGKVTVELEYRRDALVLPAGSVRLNDGAPHVYAVENGTVKRLPVATGTDTGTQIEIISGLSGSEQIVANSIGRLRDGDAVTVKSRN</sequence>
<evidence type="ECO:0000256" key="2">
    <source>
        <dbReference type="SAM" id="SignalP"/>
    </source>
</evidence>
<feature type="signal peptide" evidence="2">
    <location>
        <begin position="1"/>
        <end position="19"/>
    </location>
</feature>
<evidence type="ECO:0000256" key="1">
    <source>
        <dbReference type="ARBA" id="ARBA00009477"/>
    </source>
</evidence>
<comment type="similarity">
    <text evidence="1">Belongs to the membrane fusion protein (MFP) (TC 8.A.1) family.</text>
</comment>
<dbReference type="AlphaFoldDB" id="A0A6C2UKW2"/>
<dbReference type="NCBIfam" id="TIGR01730">
    <property type="entry name" value="RND_mfp"/>
    <property type="match status" value="1"/>
</dbReference>
<evidence type="ECO:0000259" key="3">
    <source>
        <dbReference type="Pfam" id="PF25917"/>
    </source>
</evidence>
<evidence type="ECO:0000313" key="7">
    <source>
        <dbReference type="Proteomes" id="UP000346198"/>
    </source>
</evidence>
<evidence type="ECO:0000313" key="6">
    <source>
        <dbReference type="EMBL" id="VGO20057.1"/>
    </source>
</evidence>
<dbReference type="Pfam" id="PF25954">
    <property type="entry name" value="Beta-barrel_RND_2"/>
    <property type="match status" value="1"/>
</dbReference>
<dbReference type="Gene3D" id="1.10.287.470">
    <property type="entry name" value="Helix hairpin bin"/>
    <property type="match status" value="1"/>
</dbReference>
<dbReference type="Gene3D" id="2.40.30.170">
    <property type="match status" value="1"/>
</dbReference>
<dbReference type="RefSeq" id="WP_168433219.1">
    <property type="nucleotide sequence ID" value="NZ_CAAHFH010000001.1"/>
</dbReference>
<dbReference type="Pfam" id="PF25989">
    <property type="entry name" value="YknX_C"/>
    <property type="match status" value="1"/>
</dbReference>
<keyword evidence="7" id="KW-1185">Reference proteome</keyword>
<dbReference type="PANTHER" id="PTHR30469:SF37">
    <property type="entry name" value="RAGD PROTEIN"/>
    <property type="match status" value="1"/>
</dbReference>
<feature type="chain" id="PRO_5025634459" evidence="2">
    <location>
        <begin position="20"/>
        <end position="348"/>
    </location>
</feature>
<protein>
    <submittedName>
        <fullName evidence="6">Multidrug resistance protein MdtA</fullName>
    </submittedName>
</protein>
<gene>
    <name evidence="6" type="primary">mdtA_1</name>
    <name evidence="6" type="ORF">SCARR_02117</name>
</gene>
<feature type="domain" description="CusB-like beta-barrel" evidence="4">
    <location>
        <begin position="199"/>
        <end position="268"/>
    </location>
</feature>
<dbReference type="Pfam" id="PF25917">
    <property type="entry name" value="BSH_RND"/>
    <property type="match status" value="1"/>
</dbReference>
<dbReference type="Gene3D" id="2.40.50.100">
    <property type="match status" value="1"/>
</dbReference>
<dbReference type="InterPro" id="IPR058625">
    <property type="entry name" value="MdtA-like_BSH"/>
</dbReference>
<accession>A0A6C2UKW2</accession>
<dbReference type="InterPro" id="IPR006143">
    <property type="entry name" value="RND_pump_MFP"/>
</dbReference>
<dbReference type="PANTHER" id="PTHR30469">
    <property type="entry name" value="MULTIDRUG RESISTANCE PROTEIN MDTA"/>
    <property type="match status" value="1"/>
</dbReference>
<name>A0A6C2UKW2_9BACT</name>
<dbReference type="GO" id="GO:1990281">
    <property type="term" value="C:efflux pump complex"/>
    <property type="evidence" value="ECO:0007669"/>
    <property type="project" value="TreeGrafter"/>
</dbReference>
<dbReference type="InterPro" id="IPR058637">
    <property type="entry name" value="YknX-like_C"/>
</dbReference>
<reference evidence="6 7" key="1">
    <citation type="submission" date="2019-04" db="EMBL/GenBank/DDBJ databases">
        <authorList>
            <person name="Van Vliet M D."/>
        </authorList>
    </citation>
    <scope>NUCLEOTIDE SEQUENCE [LARGE SCALE GENOMIC DNA]</scope>
    <source>
        <strain evidence="6 7">F21</strain>
    </source>
</reference>
<dbReference type="InterPro" id="IPR058792">
    <property type="entry name" value="Beta-barrel_RND_2"/>
</dbReference>
<dbReference type="EMBL" id="CAAHFH010000001">
    <property type="protein sequence ID" value="VGO20057.1"/>
    <property type="molecule type" value="Genomic_DNA"/>
</dbReference>
<proteinExistence type="inferred from homology"/>